<dbReference type="EMBL" id="ML978860">
    <property type="protein sequence ID" value="KAF2083153.1"/>
    <property type="molecule type" value="Genomic_DNA"/>
</dbReference>
<accession>A0A9P4HNQ4</accession>
<feature type="non-terminal residue" evidence="1">
    <location>
        <position position="1"/>
    </location>
</feature>
<dbReference type="AlphaFoldDB" id="A0A9P4HNQ4"/>
<comment type="caution">
    <text evidence="1">The sequence shown here is derived from an EMBL/GenBank/DDBJ whole genome shotgun (WGS) entry which is preliminary data.</text>
</comment>
<reference evidence="1" key="1">
    <citation type="journal article" date="2020" name="Stud. Mycol.">
        <title>101 Dothideomycetes genomes: a test case for predicting lifestyles and emergence of pathogens.</title>
        <authorList>
            <person name="Haridas S."/>
            <person name="Albert R."/>
            <person name="Binder M."/>
            <person name="Bloem J."/>
            <person name="Labutti K."/>
            <person name="Salamov A."/>
            <person name="Andreopoulos B."/>
            <person name="Baker S."/>
            <person name="Barry K."/>
            <person name="Bills G."/>
            <person name="Bluhm B."/>
            <person name="Cannon C."/>
            <person name="Castanera R."/>
            <person name="Culley D."/>
            <person name="Daum C."/>
            <person name="Ezra D."/>
            <person name="Gonzalez J."/>
            <person name="Henrissat B."/>
            <person name="Kuo A."/>
            <person name="Liang C."/>
            <person name="Lipzen A."/>
            <person name="Lutzoni F."/>
            <person name="Magnuson J."/>
            <person name="Mondo S."/>
            <person name="Nolan M."/>
            <person name="Ohm R."/>
            <person name="Pangilinan J."/>
            <person name="Park H.-J."/>
            <person name="Ramirez L."/>
            <person name="Alfaro M."/>
            <person name="Sun H."/>
            <person name="Tritt A."/>
            <person name="Yoshinaga Y."/>
            <person name="Zwiers L.-H."/>
            <person name="Turgeon B."/>
            <person name="Goodwin S."/>
            <person name="Spatafora J."/>
            <person name="Crous P."/>
            <person name="Grigoriev I."/>
        </authorList>
    </citation>
    <scope>NUCLEOTIDE SEQUENCE</scope>
    <source>
        <strain evidence="1">CBS 121410</strain>
    </source>
</reference>
<dbReference type="OrthoDB" id="413760at2759"/>
<protein>
    <recommendedName>
        <fullName evidence="3">Reverse transcriptase Ty1/copia-type domain-containing protein</fullName>
    </recommendedName>
</protein>
<sequence length="64" mass="7314">AISRLSRYTHNPSPNYLIVAKRVLRYLSGVLDYRIYLRPLGTTNGIISLQIYADTVFADDPDTR</sequence>
<evidence type="ECO:0008006" key="3">
    <source>
        <dbReference type="Google" id="ProtNLM"/>
    </source>
</evidence>
<proteinExistence type="predicted"/>
<evidence type="ECO:0000313" key="1">
    <source>
        <dbReference type="EMBL" id="KAF2083153.1"/>
    </source>
</evidence>
<gene>
    <name evidence="1" type="ORF">K490DRAFT_52390</name>
</gene>
<evidence type="ECO:0000313" key="2">
    <source>
        <dbReference type="Proteomes" id="UP000799776"/>
    </source>
</evidence>
<organism evidence="1 2">
    <name type="scientific">Saccharata proteae CBS 121410</name>
    <dbReference type="NCBI Taxonomy" id="1314787"/>
    <lineage>
        <taxon>Eukaryota</taxon>
        <taxon>Fungi</taxon>
        <taxon>Dikarya</taxon>
        <taxon>Ascomycota</taxon>
        <taxon>Pezizomycotina</taxon>
        <taxon>Dothideomycetes</taxon>
        <taxon>Dothideomycetes incertae sedis</taxon>
        <taxon>Botryosphaeriales</taxon>
        <taxon>Saccharataceae</taxon>
        <taxon>Saccharata</taxon>
    </lineage>
</organism>
<keyword evidence="2" id="KW-1185">Reference proteome</keyword>
<dbReference type="Proteomes" id="UP000799776">
    <property type="component" value="Unassembled WGS sequence"/>
</dbReference>
<name>A0A9P4HNQ4_9PEZI</name>